<dbReference type="PANTHER" id="PTHR33221:SF5">
    <property type="entry name" value="HTH-TYPE TRANSCRIPTIONAL REGULATOR ISCR"/>
    <property type="match status" value="1"/>
</dbReference>
<dbReference type="NCBIfam" id="TIGR00738">
    <property type="entry name" value="rrf2_super"/>
    <property type="match status" value="1"/>
</dbReference>
<dbReference type="GO" id="GO:0003700">
    <property type="term" value="F:DNA-binding transcription factor activity"/>
    <property type="evidence" value="ECO:0007669"/>
    <property type="project" value="TreeGrafter"/>
</dbReference>
<dbReference type="RefSeq" id="WP_087909591.1">
    <property type="nucleotide sequence ID" value="NZ_NAIA01000003.1"/>
</dbReference>
<proteinExistence type="predicted"/>
<dbReference type="Proteomes" id="UP000196880">
    <property type="component" value="Unassembled WGS sequence"/>
</dbReference>
<gene>
    <name evidence="2" type="ORF">B6A14_06085</name>
</gene>
<evidence type="ECO:0000256" key="1">
    <source>
        <dbReference type="ARBA" id="ARBA00023125"/>
    </source>
</evidence>
<keyword evidence="3" id="KW-1185">Reference proteome</keyword>
<dbReference type="GO" id="GO:0003677">
    <property type="term" value="F:DNA binding"/>
    <property type="evidence" value="ECO:0007669"/>
    <property type="project" value="UniProtKB-KW"/>
</dbReference>
<reference evidence="2 3" key="1">
    <citation type="submission" date="2017-03" db="EMBL/GenBank/DDBJ databases">
        <title>New species Polynucleobacter sp. MWH-EgelM1-30-B4.</title>
        <authorList>
            <person name="Hahn M.W."/>
        </authorList>
    </citation>
    <scope>NUCLEOTIDE SEQUENCE [LARGE SCALE GENOMIC DNA]</scope>
    <source>
        <strain evidence="2 3">MWH-EgelM1-30-B4</strain>
    </source>
</reference>
<accession>A0A210RWJ1</accession>
<dbReference type="SUPFAM" id="SSF46785">
    <property type="entry name" value="Winged helix' DNA-binding domain"/>
    <property type="match status" value="1"/>
</dbReference>
<dbReference type="Pfam" id="PF02082">
    <property type="entry name" value="Rrf2"/>
    <property type="match status" value="1"/>
</dbReference>
<evidence type="ECO:0000313" key="3">
    <source>
        <dbReference type="Proteomes" id="UP000196880"/>
    </source>
</evidence>
<dbReference type="AlphaFoldDB" id="A0A210RWJ1"/>
<keyword evidence="1" id="KW-0238">DNA-binding</keyword>
<dbReference type="GO" id="GO:0005829">
    <property type="term" value="C:cytosol"/>
    <property type="evidence" value="ECO:0007669"/>
    <property type="project" value="TreeGrafter"/>
</dbReference>
<dbReference type="EMBL" id="NAIA01000003">
    <property type="protein sequence ID" value="OWF65368.1"/>
    <property type="molecule type" value="Genomic_DNA"/>
</dbReference>
<dbReference type="InterPro" id="IPR000944">
    <property type="entry name" value="Tscrpt_reg_Rrf2"/>
</dbReference>
<protein>
    <recommendedName>
        <fullName evidence="4">Rrf2 family transcriptional regulator</fullName>
    </recommendedName>
</protein>
<dbReference type="Gene3D" id="1.10.10.10">
    <property type="entry name" value="Winged helix-like DNA-binding domain superfamily/Winged helix DNA-binding domain"/>
    <property type="match status" value="1"/>
</dbReference>
<dbReference type="InterPro" id="IPR036388">
    <property type="entry name" value="WH-like_DNA-bd_sf"/>
</dbReference>
<sequence>MRISSKSKIAFQILLDIAAHTAHGRAISIPIMCHRHKLSHSYLETIFSQLRVAGMIRSHRGPGGGYSLSKESKDISLYDVVCLMGGNEIVREDLGSIFWSDLDKHMSIQMQQMTLSEALQKLSITIEQSTKGFNHVKPSHVTQVLAIPQKKRALKKAKPRLGPNSVFAFGNYLKTS</sequence>
<dbReference type="OrthoDB" id="9795923at2"/>
<evidence type="ECO:0008006" key="4">
    <source>
        <dbReference type="Google" id="ProtNLM"/>
    </source>
</evidence>
<dbReference type="InterPro" id="IPR036390">
    <property type="entry name" value="WH_DNA-bd_sf"/>
</dbReference>
<comment type="caution">
    <text evidence="2">The sequence shown here is derived from an EMBL/GenBank/DDBJ whole genome shotgun (WGS) entry which is preliminary data.</text>
</comment>
<evidence type="ECO:0000313" key="2">
    <source>
        <dbReference type="EMBL" id="OWF65368.1"/>
    </source>
</evidence>
<organism evidence="2 3">
    <name type="scientific">Polynucleobacter hirudinilacicola</name>
    <dbReference type="NCBI Taxonomy" id="1743166"/>
    <lineage>
        <taxon>Bacteria</taxon>
        <taxon>Pseudomonadati</taxon>
        <taxon>Pseudomonadota</taxon>
        <taxon>Betaproteobacteria</taxon>
        <taxon>Burkholderiales</taxon>
        <taxon>Burkholderiaceae</taxon>
        <taxon>Polynucleobacter</taxon>
    </lineage>
</organism>
<dbReference type="PROSITE" id="PS51197">
    <property type="entry name" value="HTH_RRF2_2"/>
    <property type="match status" value="1"/>
</dbReference>
<dbReference type="PANTHER" id="PTHR33221">
    <property type="entry name" value="WINGED HELIX-TURN-HELIX TRANSCRIPTIONAL REGULATOR, RRF2 FAMILY"/>
    <property type="match status" value="1"/>
</dbReference>
<name>A0A210RWJ1_9BURK</name>